<proteinExistence type="predicted"/>
<feature type="compositionally biased region" description="Low complexity" evidence="1">
    <location>
        <begin position="39"/>
        <end position="65"/>
    </location>
</feature>
<feature type="region of interest" description="Disordered" evidence="1">
    <location>
        <begin position="1"/>
        <end position="90"/>
    </location>
</feature>
<feature type="compositionally biased region" description="Acidic residues" evidence="1">
    <location>
        <begin position="79"/>
        <end position="90"/>
    </location>
</feature>
<organism evidence="2 3">
    <name type="scientific">Microbacterium terregens</name>
    <dbReference type="NCBI Taxonomy" id="69363"/>
    <lineage>
        <taxon>Bacteria</taxon>
        <taxon>Bacillati</taxon>
        <taxon>Actinomycetota</taxon>
        <taxon>Actinomycetes</taxon>
        <taxon>Micrococcales</taxon>
        <taxon>Microbacteriaceae</taxon>
        <taxon>Microbacterium</taxon>
    </lineage>
</organism>
<comment type="caution">
    <text evidence="2">The sequence shown here is derived from an EMBL/GenBank/DDBJ whole genome shotgun (WGS) entry which is preliminary data.</text>
</comment>
<keyword evidence="3" id="KW-1185">Reference proteome</keyword>
<name>A0ABV5T543_9MICO</name>
<sequence>MSTDGYLPEAVVNADPPGGWESGEVADRETAARNVDAIDSPSLSDSGLPPNAPDGTDATADTPGTVEGDAAGQGSDPDLITDDDLAEGDS</sequence>
<gene>
    <name evidence="2" type="ORF">ACFFPJ_13220</name>
</gene>
<accession>A0ABV5T543</accession>
<evidence type="ECO:0000313" key="2">
    <source>
        <dbReference type="EMBL" id="MFB9646756.1"/>
    </source>
</evidence>
<evidence type="ECO:0000313" key="3">
    <source>
        <dbReference type="Proteomes" id="UP001589611"/>
    </source>
</evidence>
<dbReference type="EMBL" id="JBHMBE010000004">
    <property type="protein sequence ID" value="MFB9646756.1"/>
    <property type="molecule type" value="Genomic_DNA"/>
</dbReference>
<reference evidence="2 3" key="1">
    <citation type="submission" date="2024-09" db="EMBL/GenBank/DDBJ databases">
        <authorList>
            <person name="Sun Q."/>
            <person name="Mori K."/>
        </authorList>
    </citation>
    <scope>NUCLEOTIDE SEQUENCE [LARGE SCALE GENOMIC DNA]</scope>
    <source>
        <strain evidence="2 3">JCM 1342</strain>
    </source>
</reference>
<evidence type="ECO:0008006" key="4">
    <source>
        <dbReference type="Google" id="ProtNLM"/>
    </source>
</evidence>
<protein>
    <recommendedName>
        <fullName evidence="4">Sugar ABC transporter ATPase</fullName>
    </recommendedName>
</protein>
<evidence type="ECO:0000256" key="1">
    <source>
        <dbReference type="SAM" id="MobiDB-lite"/>
    </source>
</evidence>
<dbReference type="Proteomes" id="UP001589611">
    <property type="component" value="Unassembled WGS sequence"/>
</dbReference>
<dbReference type="RefSeq" id="WP_344715229.1">
    <property type="nucleotide sequence ID" value="NZ_BAAAWH010000001.1"/>
</dbReference>